<dbReference type="SUPFAM" id="SSF53335">
    <property type="entry name" value="S-adenosyl-L-methionine-dependent methyltransferases"/>
    <property type="match status" value="1"/>
</dbReference>
<organism evidence="4 5">
    <name type="scientific">Ruegeria haliotis</name>
    <dbReference type="NCBI Taxonomy" id="2747601"/>
    <lineage>
        <taxon>Bacteria</taxon>
        <taxon>Pseudomonadati</taxon>
        <taxon>Pseudomonadota</taxon>
        <taxon>Alphaproteobacteria</taxon>
        <taxon>Rhodobacterales</taxon>
        <taxon>Roseobacteraceae</taxon>
        <taxon>Ruegeria</taxon>
    </lineage>
</organism>
<reference evidence="4 5" key="1">
    <citation type="submission" date="2020-06" db="EMBL/GenBank/DDBJ databases">
        <authorList>
            <person name="Cao W.R."/>
        </authorList>
    </citation>
    <scope>NUCLEOTIDE SEQUENCE [LARGE SCALE GENOMIC DNA]</scope>
    <source>
        <strain evidence="4 5">B1Z28</strain>
    </source>
</reference>
<dbReference type="GO" id="GO:0008168">
    <property type="term" value="F:methyltransferase activity"/>
    <property type="evidence" value="ECO:0007669"/>
    <property type="project" value="UniProtKB-KW"/>
</dbReference>
<keyword evidence="2" id="KW-0808">Transferase</keyword>
<dbReference type="Proteomes" id="UP000630805">
    <property type="component" value="Unassembled WGS sequence"/>
</dbReference>
<dbReference type="InterPro" id="IPR029063">
    <property type="entry name" value="SAM-dependent_MTases_sf"/>
</dbReference>
<dbReference type="Pfam" id="PF13489">
    <property type="entry name" value="Methyltransf_23"/>
    <property type="match status" value="1"/>
</dbReference>
<evidence type="ECO:0000256" key="1">
    <source>
        <dbReference type="ARBA" id="ARBA00022603"/>
    </source>
</evidence>
<protein>
    <submittedName>
        <fullName evidence="4">Class I SAM-dependent methyltransferase</fullName>
    </submittedName>
</protein>
<comment type="caution">
    <text evidence="4">The sequence shown here is derived from an EMBL/GenBank/DDBJ whole genome shotgun (WGS) entry which is preliminary data.</text>
</comment>
<accession>A0ABX2PMA8</accession>
<dbReference type="PANTHER" id="PTHR43464:SF19">
    <property type="entry name" value="UBIQUINONE BIOSYNTHESIS O-METHYLTRANSFERASE, MITOCHONDRIAL"/>
    <property type="match status" value="1"/>
</dbReference>
<evidence type="ECO:0000256" key="3">
    <source>
        <dbReference type="ARBA" id="ARBA00022691"/>
    </source>
</evidence>
<evidence type="ECO:0000313" key="4">
    <source>
        <dbReference type="EMBL" id="NVO54905.1"/>
    </source>
</evidence>
<dbReference type="EMBL" id="JABXWT010000001">
    <property type="protein sequence ID" value="NVO54905.1"/>
    <property type="molecule type" value="Genomic_DNA"/>
</dbReference>
<name>A0ABX2PMA8_9RHOB</name>
<dbReference type="GO" id="GO:0032259">
    <property type="term" value="P:methylation"/>
    <property type="evidence" value="ECO:0007669"/>
    <property type="project" value="UniProtKB-KW"/>
</dbReference>
<gene>
    <name evidence="4" type="ORF">HW561_03770</name>
</gene>
<keyword evidence="3" id="KW-0949">S-adenosyl-L-methionine</keyword>
<dbReference type="RefSeq" id="WP_176861868.1">
    <property type="nucleotide sequence ID" value="NZ_JABXWT010000001.1"/>
</dbReference>
<keyword evidence="5" id="KW-1185">Reference proteome</keyword>
<keyword evidence="1 4" id="KW-0489">Methyltransferase</keyword>
<proteinExistence type="predicted"/>
<dbReference type="PANTHER" id="PTHR43464">
    <property type="entry name" value="METHYLTRANSFERASE"/>
    <property type="match status" value="1"/>
</dbReference>
<evidence type="ECO:0000313" key="5">
    <source>
        <dbReference type="Proteomes" id="UP000630805"/>
    </source>
</evidence>
<dbReference type="CDD" id="cd02440">
    <property type="entry name" value="AdoMet_MTases"/>
    <property type="match status" value="1"/>
</dbReference>
<evidence type="ECO:0000256" key="2">
    <source>
        <dbReference type="ARBA" id="ARBA00022679"/>
    </source>
</evidence>
<dbReference type="Gene3D" id="3.40.50.150">
    <property type="entry name" value="Vaccinia Virus protein VP39"/>
    <property type="match status" value="1"/>
</dbReference>
<sequence length="209" mass="23045">MAELCDRTQQALDGYEQAAPELIPIYERLPPQTVLEPVAEYLPDTGAAVLDVGAGPGGTASWLAACGCHVTAIEPVARFREYGRNKYRHHDISWCDDRLPDLASCRPWRNTYDAILAIGVMHHLQPQDQERAIQVLSSALKPCGRLIFSLRHGPCPETRPGFPISVDKTVRSARNSGLQILHMSHKTSIQEGNRRAGVTWTWLVLGASG</sequence>